<gene>
    <name evidence="3" type="ORF">PoB_007067700</name>
</gene>
<evidence type="ECO:0000313" key="4">
    <source>
        <dbReference type="Proteomes" id="UP000735302"/>
    </source>
</evidence>
<evidence type="ECO:0000256" key="2">
    <source>
        <dbReference type="SAM" id="Phobius"/>
    </source>
</evidence>
<sequence length="219" mass="22305">MFNKKGCPKDLSILIIVLCSPYTILSVFGAPSEFASETNSPFASSSSHSWVLGAAIVLVTLVLAGMAIMTCMDCMNSEVSSESHPACGDNTPKWGGAANYHRAGGGEGGTDSCYVSEVVHPSDLRNAALPYSMIPTQLPDPAEFRGYQSGGGGGGGGSSGMAGYNLPYASASAPPGGAGSGAHMNMYGANSGFSGGHGRHYNPAEGDDPPPAYNEATNR</sequence>
<dbReference type="EMBL" id="BLXT01007928">
    <property type="protein sequence ID" value="GFO44172.1"/>
    <property type="molecule type" value="Genomic_DNA"/>
</dbReference>
<evidence type="ECO:0000256" key="1">
    <source>
        <dbReference type="SAM" id="MobiDB-lite"/>
    </source>
</evidence>
<protein>
    <submittedName>
        <fullName evidence="3">Nuclear respiratory factor 1</fullName>
    </submittedName>
</protein>
<reference evidence="3 4" key="1">
    <citation type="journal article" date="2021" name="Elife">
        <title>Chloroplast acquisition without the gene transfer in kleptoplastic sea slugs, Plakobranchus ocellatus.</title>
        <authorList>
            <person name="Maeda T."/>
            <person name="Takahashi S."/>
            <person name="Yoshida T."/>
            <person name="Shimamura S."/>
            <person name="Takaki Y."/>
            <person name="Nagai Y."/>
            <person name="Toyoda A."/>
            <person name="Suzuki Y."/>
            <person name="Arimoto A."/>
            <person name="Ishii H."/>
            <person name="Satoh N."/>
            <person name="Nishiyama T."/>
            <person name="Hasebe M."/>
            <person name="Maruyama T."/>
            <person name="Minagawa J."/>
            <person name="Obokata J."/>
            <person name="Shigenobu S."/>
        </authorList>
    </citation>
    <scope>NUCLEOTIDE SEQUENCE [LARGE SCALE GENOMIC DNA]</scope>
</reference>
<feature type="region of interest" description="Disordered" evidence="1">
    <location>
        <begin position="192"/>
        <end position="219"/>
    </location>
</feature>
<dbReference type="AlphaFoldDB" id="A0AAV4DIT2"/>
<organism evidence="3 4">
    <name type="scientific">Plakobranchus ocellatus</name>
    <dbReference type="NCBI Taxonomy" id="259542"/>
    <lineage>
        <taxon>Eukaryota</taxon>
        <taxon>Metazoa</taxon>
        <taxon>Spiralia</taxon>
        <taxon>Lophotrochozoa</taxon>
        <taxon>Mollusca</taxon>
        <taxon>Gastropoda</taxon>
        <taxon>Heterobranchia</taxon>
        <taxon>Euthyneura</taxon>
        <taxon>Panpulmonata</taxon>
        <taxon>Sacoglossa</taxon>
        <taxon>Placobranchoidea</taxon>
        <taxon>Plakobranchidae</taxon>
        <taxon>Plakobranchus</taxon>
    </lineage>
</organism>
<feature type="transmembrane region" description="Helical" evidence="2">
    <location>
        <begin position="50"/>
        <end position="71"/>
    </location>
</feature>
<keyword evidence="2" id="KW-1133">Transmembrane helix</keyword>
<comment type="caution">
    <text evidence="3">The sequence shown here is derived from an EMBL/GenBank/DDBJ whole genome shotgun (WGS) entry which is preliminary data.</text>
</comment>
<feature type="transmembrane region" description="Helical" evidence="2">
    <location>
        <begin position="12"/>
        <end position="30"/>
    </location>
</feature>
<name>A0AAV4DIT2_9GAST</name>
<keyword evidence="4" id="KW-1185">Reference proteome</keyword>
<keyword evidence="2" id="KW-0812">Transmembrane</keyword>
<proteinExistence type="predicted"/>
<keyword evidence="2" id="KW-0472">Membrane</keyword>
<dbReference type="Proteomes" id="UP000735302">
    <property type="component" value="Unassembled WGS sequence"/>
</dbReference>
<evidence type="ECO:0000313" key="3">
    <source>
        <dbReference type="EMBL" id="GFO44172.1"/>
    </source>
</evidence>
<accession>A0AAV4DIT2</accession>